<organism evidence="4">
    <name type="scientific">Pantoea sp. BJ2</name>
    <dbReference type="NCBI Taxonomy" id="3141322"/>
    <lineage>
        <taxon>Bacteria</taxon>
        <taxon>Pseudomonadati</taxon>
        <taxon>Pseudomonadota</taxon>
        <taxon>Gammaproteobacteria</taxon>
        <taxon>Enterobacterales</taxon>
        <taxon>Erwiniaceae</taxon>
        <taxon>Pantoea</taxon>
    </lineage>
</organism>
<geneLocation type="plasmid" evidence="4">
    <name>plasmindB</name>
</geneLocation>
<dbReference type="CDD" id="cd00090">
    <property type="entry name" value="HTH_ARSR"/>
    <property type="match status" value="1"/>
</dbReference>
<accession>A0AAU7U4D6</accession>
<dbReference type="SUPFAM" id="SSF46785">
    <property type="entry name" value="Winged helix' DNA-binding domain"/>
    <property type="match status" value="1"/>
</dbReference>
<dbReference type="EMBL" id="CP158294">
    <property type="protein sequence ID" value="XBV47677.1"/>
    <property type="molecule type" value="Genomic_DNA"/>
</dbReference>
<gene>
    <name evidence="4" type="ORF">AAF463_23875</name>
</gene>
<dbReference type="PANTHER" id="PTHR13504">
    <property type="entry name" value="FIDO DOMAIN-CONTAINING PROTEIN DDB_G0283145"/>
    <property type="match status" value="1"/>
</dbReference>
<dbReference type="InterPro" id="IPR036390">
    <property type="entry name" value="WH_DNA-bd_sf"/>
</dbReference>
<dbReference type="InterPro" id="IPR001845">
    <property type="entry name" value="HTH_ArsR_DNA-bd_dom"/>
</dbReference>
<sequence>MRVLSPLFYEAQDNEKMISPQDIRHSILITIVNAESPVSSGDLADLLNISRATVKRHIEVLMAEDKVIRHGTGRATRYTAQDNVKSGIQPKVPAAEEFSAIKTQPVHSAKTLLDYLNSPLTVREISGYDRDFVGNYIPNKTFLLPQELASDLMEEGKMIGQQPAGTYARKVLKQLLIDLSWSSSHLEGNRFSLLDTAELFKNGAATGDLDAVMLLNHKQAIEFMVDAVPESGLTGAVISNIHALLMHDLLLDPDSLGAIRRKIVNITGSTYTPLQAPMMLQDMFDSILEKARLIHNPVESAFFLWVNIAYLQPFEDGNKRTSRLAANIPLMIHNSAPLSFLDADAEGYAYAMMGVYEKRDVTLAIDLFEHLYRRSIKRYAVTLEAMGVPDPFRLRNRENLNTTIRFIVAEGESLEKALQRISLPPEDAERFRQLLQQELRVLNTNNCARYRLSIRVTKQWIGQGRPD</sequence>
<keyword evidence="4" id="KW-0614">Plasmid</keyword>
<dbReference type="Gene3D" id="1.10.3290.10">
    <property type="entry name" value="Fido-like domain"/>
    <property type="match status" value="1"/>
</dbReference>
<reference evidence="4" key="1">
    <citation type="submission" date="2024-06" db="EMBL/GenBank/DDBJ databases">
        <title>Multiomics insights into the TNT degradation mechanism by Pantoea sp. BJ2 isolated from an ammunition destruction site.</title>
        <authorList>
            <person name="Luo J."/>
        </authorList>
    </citation>
    <scope>NUCLEOTIDE SEQUENCE</scope>
    <source>
        <strain evidence="4">BJ2</strain>
        <plasmid evidence="4">plasmindB</plasmid>
    </source>
</reference>
<protein>
    <submittedName>
        <fullName evidence="4">Fic family protein</fullName>
    </submittedName>
</protein>
<evidence type="ECO:0000313" key="4">
    <source>
        <dbReference type="EMBL" id="XBV47677.1"/>
    </source>
</evidence>
<dbReference type="PANTHER" id="PTHR13504:SF38">
    <property type="entry name" value="FIDO DOMAIN-CONTAINING PROTEIN"/>
    <property type="match status" value="1"/>
</dbReference>
<dbReference type="GO" id="GO:0003700">
    <property type="term" value="F:DNA-binding transcription factor activity"/>
    <property type="evidence" value="ECO:0007669"/>
    <property type="project" value="InterPro"/>
</dbReference>
<dbReference type="PROSITE" id="PS51459">
    <property type="entry name" value="FIDO"/>
    <property type="match status" value="1"/>
</dbReference>
<dbReference type="GO" id="GO:0005524">
    <property type="term" value="F:ATP binding"/>
    <property type="evidence" value="ECO:0007669"/>
    <property type="project" value="UniProtKB-KW"/>
</dbReference>
<feature type="binding site" evidence="1">
    <location>
        <begin position="316"/>
        <end position="323"/>
    </location>
    <ligand>
        <name>ATP</name>
        <dbReference type="ChEBI" id="CHEBI:30616"/>
    </ligand>
</feature>
<evidence type="ECO:0000259" key="2">
    <source>
        <dbReference type="PROSITE" id="PS50987"/>
    </source>
</evidence>
<dbReference type="Pfam" id="PF08279">
    <property type="entry name" value="HTH_11"/>
    <property type="match status" value="1"/>
</dbReference>
<dbReference type="RefSeq" id="WP_350262723.1">
    <property type="nucleotide sequence ID" value="NZ_CP158294.1"/>
</dbReference>
<dbReference type="InterPro" id="IPR013196">
    <property type="entry name" value="HTH_11"/>
</dbReference>
<dbReference type="InterPro" id="IPR003812">
    <property type="entry name" value="Fido"/>
</dbReference>
<dbReference type="Pfam" id="PF02661">
    <property type="entry name" value="Fic"/>
    <property type="match status" value="1"/>
</dbReference>
<keyword evidence="1" id="KW-0067">ATP-binding</keyword>
<feature type="domain" description="HTH arsR-type" evidence="2">
    <location>
        <begin position="1"/>
        <end position="99"/>
    </location>
</feature>
<feature type="domain" description="Fido" evidence="3">
    <location>
        <begin position="233"/>
        <end position="370"/>
    </location>
</feature>
<keyword evidence="1" id="KW-0547">Nucleotide-binding</keyword>
<dbReference type="SUPFAM" id="SSF140931">
    <property type="entry name" value="Fic-like"/>
    <property type="match status" value="1"/>
</dbReference>
<dbReference type="InterPro" id="IPR036597">
    <property type="entry name" value="Fido-like_dom_sf"/>
</dbReference>
<dbReference type="PROSITE" id="PS50987">
    <property type="entry name" value="HTH_ARSR_2"/>
    <property type="match status" value="1"/>
</dbReference>
<evidence type="ECO:0000259" key="3">
    <source>
        <dbReference type="PROSITE" id="PS51459"/>
    </source>
</evidence>
<dbReference type="AlphaFoldDB" id="A0AAU7U4D6"/>
<dbReference type="InterPro" id="IPR011991">
    <property type="entry name" value="ArsR-like_HTH"/>
</dbReference>
<proteinExistence type="predicted"/>
<name>A0AAU7U4D6_9GAMM</name>
<dbReference type="InterPro" id="IPR040198">
    <property type="entry name" value="Fido_containing"/>
</dbReference>
<dbReference type="InterPro" id="IPR036388">
    <property type="entry name" value="WH-like_DNA-bd_sf"/>
</dbReference>
<evidence type="ECO:0000256" key="1">
    <source>
        <dbReference type="PIRSR" id="PIRSR640198-2"/>
    </source>
</evidence>
<dbReference type="Gene3D" id="1.10.10.10">
    <property type="entry name" value="Winged helix-like DNA-binding domain superfamily/Winged helix DNA-binding domain"/>
    <property type="match status" value="1"/>
</dbReference>